<evidence type="ECO:0000256" key="10">
    <source>
        <dbReference type="ARBA" id="ARBA00051680"/>
    </source>
</evidence>
<feature type="compositionally biased region" description="Low complexity" evidence="12">
    <location>
        <begin position="2144"/>
        <end position="2158"/>
    </location>
</feature>
<feature type="region of interest" description="Disordered" evidence="12">
    <location>
        <begin position="2141"/>
        <end position="2198"/>
    </location>
</feature>
<dbReference type="FunFam" id="3.30.200.20:FF:000087">
    <property type="entry name" value="Dual specificity tyrosine-phosphorylation-regulated kinase 1A"/>
    <property type="match status" value="1"/>
</dbReference>
<feature type="compositionally biased region" description="Polar residues" evidence="12">
    <location>
        <begin position="1547"/>
        <end position="1563"/>
    </location>
</feature>
<feature type="compositionally biased region" description="Basic residues" evidence="12">
    <location>
        <begin position="172"/>
        <end position="184"/>
    </location>
</feature>
<keyword evidence="7 11" id="KW-0067">ATP-binding</keyword>
<sequence>MTPPSSSTQSNSKRIPPPPLPLSSSQSIQIKDLSTSSNTSTISSDFSNHQSIQILNASFAKFNPSNQFINSPNFSPTCLDRSKLVGLAELATPRWNSNIIKATNSTTTNQNKNKFLTSPIQNHSIDHQNLLKSPLEPPNSLDRIHHQKSSITDSNNFYHSQSILSPTSSFHSKSKSNHQTQKPRPHSDLINPLEISVSNSSNQTKIDNHQSVLKTHDLNWEDDVLIGYVDEVNSNSKLDKSNSISSNLNQPHSPLNHPSCSFPQLQNFDSSTSSSSSSFTNSNSDPISSHQSPSDLKPINSTTITLTNSNLSSISSSDSSLFPLYDANLSKSQPFSYNFNQTNLEFKSIEPDSTIKSSEPFSPTSSNSISNSLNILIGSNKPTVTPTTHSHHSPSTIAQSILRTAASGLVNKEFERMDMEQVAAQNDNTAEALRKLDGLSTISLSPKLPRQSIKDHHYPSITSQSRPTSASRRRSNTSRSNSRPNSPSATSLRDKVNHSKDKNKSLDDHTSAKIRTRSIASNKDLHLKPSSLPSIDPPNHFDSNLNSNSSTSLTKSPFPKPHLSQPLLNHSNQHSSPSSTSISTNQTLTESENKSQANPTNLKQQIFSTTQRRSSQIKVMITGESTHLSSLGFNLTGTADHSPGVSSSSSNCKRGSSSSTSFTTGGTHSTGITFGSRDSSLATPISASSSHHHYHPPPPPPQLSHSLAHPSNPSPTTKSRHSIGSENESVIGGTFPTNDQDLKLESSTCNLITHDDKKLYIPPVPPLPKDFESFQLINHPIQVPQNQRKIEKNSHSSFDPQQFSQALLSELPPLSHQIETPSGSAPNSITNCPTLSNINSTNSRSLHSFNLNQSFEDATSSATVAIPPVSAPLPLSHSKSNKKWSLSAALGMHRGSSSKDNLKEDFNRHHFHSIGDSSSSHDVRLASDSFKKDERQERNNEQLHPNPSISRSLSGKRSSWLVAPLPTSQSISNHTNHTNSSNITNHQSQTEPTKPQSARDRTESTSTSSVLTISTFTTTGPTAHQGKSSLTSAFSSRRTPSGIPFFSRKTSGNSSGPSPDKHPNTTLTSSSNSHDSSYGGGNSTGTKLKAGRSVEKVDGESGGRKSMLALNVFIRNSVQRKPTLSSSKLSPHDSNSDPHNITTTKSPSKPISSRHSLRALSTKNSPSKDTNNQLHRKKLSVHIQSNQTDSTDSSVITSPVVKKNTLGTKASNLISRKRGKTVSNLDSPKGHQLPPPVPLPPLQMSAIHPLTVQRVDSLSSMTDSGLSINASKRRSGDYNTSVISLGAKPRTLKESTTSLRKVLPTIDDSPLRSENFLMDNDVSKVMSHQFHTGPRKQISQENINTLHQPYSIDQSSVSSNLFQSQTTLPVSLTPTKIPRAVFRPQKNPSSPMLKSQNSDHHLSLKPTTSFSLNSANDQIDLGFDVGSDLINDFGILSSSQTQLVPNHTLTKRGLDLSGSMIPRTRSGASNVSKTLQHTSNNDLKADSDLIVIGRDDLYPDATDTQHESALQSQQELSAAARLAAARRTVAKTQEVQAARAASRRLSINNSIGDHQTPVSSEFGSSNSNVPLSRSSRSIGSKLTIPSRMSRSSTTPSMISNPDLGHSGLPSSRSLSRFGLGSNTTEMPYSSGLSPSSAISEEELKGDEEMAEYALRQRTKKLMSGMTSSEVNKLFEFPKPIEPTKPMTTQEALRLYKNYLSDYEKGEILNFDKIYYVGAESHKKMSSEDNAVNNYGYDDERGDYHIVKNDHLMFRYEIVDVLGKGSFGQVLQCRDHKTGEMVAIKIIRNKRRFHHQALVEIKVLENLLAWDPEDKHNVLKMTDHFSFRNHLCIVNELLSINLYELIRNNSFNGFSTSLIRRFTIQILSSLSLLRHHRVVHCDLKPENILLKYPEKSAIKTIDFGSSCFENEKVYTYIQSRFYRSPEVILGMNYHMAIDMWSLGCILAELYTGYPIFPGETESEQLACIMEVLGMPDKYLVDRSSRRKLFFDSTGTPRPVVNSKGRRRRVGSKTLQSVLKTDDELFIDFISKCLAWDPERRLKPDPAMRHPWIVAGRSRVGGTTIGSAGRLTNGRVNSGALSISSPRRKQLQNSNNSITTTSGLGSSSGVLNNIGLSNLNHSTGLNNSSFTRLRTQSSVTRQIFKSSSNHHNSNPTSSLHQSHVNTSTNGINSLKNNHLTSNNNSNSIRQSLTTVRVTGL</sequence>
<feature type="compositionally biased region" description="Low complexity" evidence="12">
    <location>
        <begin position="543"/>
        <end position="554"/>
    </location>
</feature>
<feature type="compositionally biased region" description="Low complexity" evidence="12">
    <location>
        <begin position="569"/>
        <end position="587"/>
    </location>
</feature>
<dbReference type="EMBL" id="AVOT02008500">
    <property type="protein sequence ID" value="MBW0486163.1"/>
    <property type="molecule type" value="Genomic_DNA"/>
</dbReference>
<evidence type="ECO:0000256" key="6">
    <source>
        <dbReference type="ARBA" id="ARBA00022777"/>
    </source>
</evidence>
<dbReference type="GO" id="GO:0004712">
    <property type="term" value="F:protein serine/threonine/tyrosine kinase activity"/>
    <property type="evidence" value="ECO:0007669"/>
    <property type="project" value="UniProtKB-EC"/>
</dbReference>
<evidence type="ECO:0000256" key="3">
    <source>
        <dbReference type="ARBA" id="ARBA00022527"/>
    </source>
</evidence>
<feature type="compositionally biased region" description="Polar residues" evidence="12">
    <location>
        <begin position="588"/>
        <end position="612"/>
    </location>
</feature>
<feature type="compositionally biased region" description="Basic and acidic residues" evidence="12">
    <location>
        <begin position="930"/>
        <end position="941"/>
    </location>
</feature>
<evidence type="ECO:0000313" key="14">
    <source>
        <dbReference type="EMBL" id="MBW0486163.1"/>
    </source>
</evidence>
<feature type="compositionally biased region" description="Polar residues" evidence="12">
    <location>
        <begin position="2186"/>
        <end position="2198"/>
    </location>
</feature>
<dbReference type="SMART" id="SM00220">
    <property type="entry name" value="S_TKc"/>
    <property type="match status" value="1"/>
</dbReference>
<dbReference type="OrthoDB" id="9332038at2759"/>
<feature type="region of interest" description="Disordered" evidence="12">
    <location>
        <begin position="446"/>
        <end position="612"/>
    </location>
</feature>
<dbReference type="InterPro" id="IPR050494">
    <property type="entry name" value="Ser_Thr_dual-spec_kinase"/>
</dbReference>
<feature type="compositionally biased region" description="Low complexity" evidence="12">
    <location>
        <begin position="1141"/>
        <end position="1153"/>
    </location>
</feature>
<dbReference type="CDD" id="cd14210">
    <property type="entry name" value="PKc_DYRK"/>
    <property type="match status" value="1"/>
</dbReference>
<feature type="compositionally biased region" description="Polar residues" evidence="12">
    <location>
        <begin position="1159"/>
        <end position="1173"/>
    </location>
</feature>
<dbReference type="PROSITE" id="PS50011">
    <property type="entry name" value="PROTEIN_KINASE_DOM"/>
    <property type="match status" value="1"/>
</dbReference>
<dbReference type="InterPro" id="IPR042521">
    <property type="entry name" value="DYRK"/>
</dbReference>
<feature type="compositionally biased region" description="Polar residues" evidence="12">
    <location>
        <begin position="1048"/>
        <end position="1057"/>
    </location>
</feature>
<dbReference type="InterPro" id="IPR000719">
    <property type="entry name" value="Prot_kinase_dom"/>
</dbReference>
<organism evidence="14 15">
    <name type="scientific">Austropuccinia psidii MF-1</name>
    <dbReference type="NCBI Taxonomy" id="1389203"/>
    <lineage>
        <taxon>Eukaryota</taxon>
        <taxon>Fungi</taxon>
        <taxon>Dikarya</taxon>
        <taxon>Basidiomycota</taxon>
        <taxon>Pucciniomycotina</taxon>
        <taxon>Pucciniomycetes</taxon>
        <taxon>Pucciniales</taxon>
        <taxon>Sphaerophragmiaceae</taxon>
        <taxon>Austropuccinia</taxon>
    </lineage>
</organism>
<feature type="region of interest" description="Disordered" evidence="12">
    <location>
        <begin position="2074"/>
        <end position="2102"/>
    </location>
</feature>
<dbReference type="GO" id="GO:0005856">
    <property type="term" value="C:cytoskeleton"/>
    <property type="evidence" value="ECO:0007669"/>
    <property type="project" value="TreeGrafter"/>
</dbReference>
<feature type="region of interest" description="Disordered" evidence="12">
    <location>
        <begin position="1547"/>
        <end position="1644"/>
    </location>
</feature>
<feature type="region of interest" description="Disordered" evidence="12">
    <location>
        <begin position="640"/>
        <end position="739"/>
    </location>
</feature>
<dbReference type="GO" id="GO:0004674">
    <property type="term" value="F:protein serine/threonine kinase activity"/>
    <property type="evidence" value="ECO:0007669"/>
    <property type="project" value="UniProtKB-KW"/>
</dbReference>
<dbReference type="Proteomes" id="UP000765509">
    <property type="component" value="Unassembled WGS sequence"/>
</dbReference>
<feature type="compositionally biased region" description="Low complexity" evidence="12">
    <location>
        <begin position="1064"/>
        <end position="1077"/>
    </location>
</feature>
<dbReference type="FunFam" id="1.10.510.10:FF:000112">
    <property type="entry name" value="Putative dual specificity tyrosine-phosphorylation-regulated kinase 2"/>
    <property type="match status" value="1"/>
</dbReference>
<keyword evidence="15" id="KW-1185">Reference proteome</keyword>
<dbReference type="Gene3D" id="3.30.10.30">
    <property type="entry name" value="DYRK"/>
    <property type="match status" value="1"/>
</dbReference>
<dbReference type="PANTHER" id="PTHR24058:SF22">
    <property type="entry name" value="DUAL SPECIFICITY TYROSINE-PHOSPHORYLATION-REGULATED KINASE 4"/>
    <property type="match status" value="1"/>
</dbReference>
<reference evidence="14" key="1">
    <citation type="submission" date="2021-03" db="EMBL/GenBank/DDBJ databases">
        <title>Draft genome sequence of rust myrtle Austropuccinia psidii MF-1, a brazilian biotype.</title>
        <authorList>
            <person name="Quecine M.C."/>
            <person name="Pachon D.M.R."/>
            <person name="Bonatelli M.L."/>
            <person name="Correr F.H."/>
            <person name="Franceschini L.M."/>
            <person name="Leite T.F."/>
            <person name="Margarido G.R.A."/>
            <person name="Almeida C.A."/>
            <person name="Ferrarezi J.A."/>
            <person name="Labate C.A."/>
        </authorList>
    </citation>
    <scope>NUCLEOTIDE SEQUENCE</scope>
    <source>
        <strain evidence="14">MF-1</strain>
    </source>
</reference>
<protein>
    <recommendedName>
        <fullName evidence="2">dual-specificity kinase</fullName>
        <ecNumber evidence="2">2.7.12.1</ecNumber>
    </recommendedName>
</protein>
<dbReference type="PANTHER" id="PTHR24058">
    <property type="entry name" value="DUAL SPECIFICITY PROTEIN KINASE"/>
    <property type="match status" value="1"/>
</dbReference>
<feature type="compositionally biased region" description="Low complexity" evidence="12">
    <location>
        <begin position="2091"/>
        <end position="2102"/>
    </location>
</feature>
<name>A0A9Q3CNR0_9BASI</name>
<feature type="binding site" evidence="11">
    <location>
        <position position="1784"/>
    </location>
    <ligand>
        <name>ATP</name>
        <dbReference type="ChEBI" id="CHEBI:30616"/>
    </ligand>
</feature>
<evidence type="ECO:0000256" key="4">
    <source>
        <dbReference type="ARBA" id="ARBA00022679"/>
    </source>
</evidence>
<dbReference type="InterPro" id="IPR011009">
    <property type="entry name" value="Kinase-like_dom_sf"/>
</dbReference>
<accession>A0A9Q3CNR0</accession>
<feature type="compositionally biased region" description="Low complexity" evidence="12">
    <location>
        <begin position="1004"/>
        <end position="1019"/>
    </location>
</feature>
<feature type="compositionally biased region" description="Polar residues" evidence="12">
    <location>
        <begin position="1386"/>
        <end position="1396"/>
    </location>
</feature>
<feature type="region of interest" description="Disordered" evidence="12">
    <location>
        <begin position="239"/>
        <end position="301"/>
    </location>
</feature>
<comment type="catalytic activity">
    <reaction evidence="10">
        <text>L-tyrosyl-[protein] + ATP = O-phospho-L-tyrosyl-[protein] + ADP + H(+)</text>
        <dbReference type="Rhea" id="RHEA:10596"/>
        <dbReference type="Rhea" id="RHEA-COMP:10136"/>
        <dbReference type="Rhea" id="RHEA-COMP:20101"/>
        <dbReference type="ChEBI" id="CHEBI:15378"/>
        <dbReference type="ChEBI" id="CHEBI:30616"/>
        <dbReference type="ChEBI" id="CHEBI:46858"/>
        <dbReference type="ChEBI" id="CHEBI:61978"/>
        <dbReference type="ChEBI" id="CHEBI:456216"/>
        <dbReference type="EC" id="2.7.12.1"/>
    </reaction>
</comment>
<evidence type="ECO:0000259" key="13">
    <source>
        <dbReference type="PROSITE" id="PS50011"/>
    </source>
</evidence>
<feature type="compositionally biased region" description="Polar residues" evidence="12">
    <location>
        <begin position="1622"/>
        <end position="1638"/>
    </location>
</feature>
<feature type="region of interest" description="Disordered" evidence="12">
    <location>
        <begin position="1"/>
        <end position="43"/>
    </location>
</feature>
<feature type="domain" description="Protein kinase" evidence="13">
    <location>
        <begin position="1755"/>
        <end position="2051"/>
    </location>
</feature>
<keyword evidence="4" id="KW-0808">Transferase</keyword>
<feature type="compositionally biased region" description="Polar residues" evidence="12">
    <location>
        <begin position="2074"/>
        <end position="2083"/>
    </location>
</feature>
<evidence type="ECO:0000256" key="8">
    <source>
        <dbReference type="ARBA" id="ARBA00049003"/>
    </source>
</evidence>
<feature type="compositionally biased region" description="Polar residues" evidence="12">
    <location>
        <begin position="1120"/>
        <end position="1129"/>
    </location>
</feature>
<gene>
    <name evidence="14" type="ORF">O181_025878</name>
</gene>
<evidence type="ECO:0000256" key="7">
    <source>
        <dbReference type="ARBA" id="ARBA00022840"/>
    </source>
</evidence>
<evidence type="ECO:0000313" key="15">
    <source>
        <dbReference type="Proteomes" id="UP000765509"/>
    </source>
</evidence>
<comment type="catalytic activity">
    <reaction evidence="9">
        <text>L-threonyl-[protein] + ATP = O-phospho-L-threonyl-[protein] + ADP + H(+)</text>
        <dbReference type="Rhea" id="RHEA:46608"/>
        <dbReference type="Rhea" id="RHEA-COMP:11060"/>
        <dbReference type="Rhea" id="RHEA-COMP:11605"/>
        <dbReference type="ChEBI" id="CHEBI:15378"/>
        <dbReference type="ChEBI" id="CHEBI:30013"/>
        <dbReference type="ChEBI" id="CHEBI:30616"/>
        <dbReference type="ChEBI" id="CHEBI:61977"/>
        <dbReference type="ChEBI" id="CHEBI:456216"/>
        <dbReference type="EC" id="2.7.12.1"/>
    </reaction>
</comment>
<feature type="compositionally biased region" description="Polar residues" evidence="12">
    <location>
        <begin position="155"/>
        <end position="164"/>
    </location>
</feature>
<evidence type="ECO:0000256" key="1">
    <source>
        <dbReference type="ARBA" id="ARBA00008867"/>
    </source>
</evidence>
<feature type="compositionally biased region" description="Basic and acidic residues" evidence="12">
    <location>
        <begin position="492"/>
        <end position="511"/>
    </location>
</feature>
<feature type="compositionally biased region" description="Polar residues" evidence="12">
    <location>
        <begin position="1020"/>
        <end position="1039"/>
    </location>
</feature>
<feature type="compositionally biased region" description="Polar residues" evidence="12">
    <location>
        <begin position="714"/>
        <end position="728"/>
    </location>
</feature>
<feature type="compositionally biased region" description="Low complexity" evidence="12">
    <location>
        <begin position="2170"/>
        <end position="2185"/>
    </location>
</feature>
<feature type="region of interest" description="Disordered" evidence="12">
    <location>
        <begin position="930"/>
        <end position="955"/>
    </location>
</feature>
<feature type="compositionally biased region" description="Low complexity" evidence="12">
    <location>
        <begin position="1564"/>
        <end position="1577"/>
    </location>
</feature>
<feature type="compositionally biased region" description="Polar residues" evidence="12">
    <location>
        <begin position="2159"/>
        <end position="2169"/>
    </location>
</feature>
<comment type="caution">
    <text evidence="14">The sequence shown here is derived from an EMBL/GenBank/DDBJ whole genome shotgun (WGS) entry which is preliminary data.</text>
</comment>
<evidence type="ECO:0000256" key="2">
    <source>
        <dbReference type="ARBA" id="ARBA00013203"/>
    </source>
</evidence>
<comment type="catalytic activity">
    <reaction evidence="8">
        <text>L-seryl-[protein] + ATP = O-phospho-L-seryl-[protein] + ADP + H(+)</text>
        <dbReference type="Rhea" id="RHEA:17989"/>
        <dbReference type="Rhea" id="RHEA-COMP:9863"/>
        <dbReference type="Rhea" id="RHEA-COMP:11604"/>
        <dbReference type="ChEBI" id="CHEBI:15378"/>
        <dbReference type="ChEBI" id="CHEBI:29999"/>
        <dbReference type="ChEBI" id="CHEBI:30616"/>
        <dbReference type="ChEBI" id="CHEBI:83421"/>
        <dbReference type="ChEBI" id="CHEBI:456216"/>
        <dbReference type="EC" id="2.7.12.1"/>
    </reaction>
</comment>
<feature type="compositionally biased region" description="Low complexity" evidence="12">
    <location>
        <begin position="646"/>
        <end position="689"/>
    </location>
</feature>
<feature type="compositionally biased region" description="Low complexity" evidence="12">
    <location>
        <begin position="967"/>
        <end position="990"/>
    </location>
</feature>
<dbReference type="SUPFAM" id="SSF56112">
    <property type="entry name" value="Protein kinase-like (PK-like)"/>
    <property type="match status" value="1"/>
</dbReference>
<dbReference type="EC" id="2.7.12.1" evidence="2"/>
<feature type="region of interest" description="Disordered" evidence="12">
    <location>
        <begin position="1120"/>
        <end position="1174"/>
    </location>
</feature>
<evidence type="ECO:0000256" key="9">
    <source>
        <dbReference type="ARBA" id="ARBA00049308"/>
    </source>
</evidence>
<comment type="similarity">
    <text evidence="1">Belongs to the protein kinase superfamily. CMGC Ser/Thr protein kinase family. MNB/DYRK subfamily.</text>
</comment>
<feature type="compositionally biased region" description="Low complexity" evidence="12">
    <location>
        <begin position="1584"/>
        <end position="1621"/>
    </location>
</feature>
<dbReference type="PROSITE" id="PS00108">
    <property type="entry name" value="PROTEIN_KINASE_ST"/>
    <property type="match status" value="1"/>
</dbReference>
<feature type="compositionally biased region" description="Low complexity" evidence="12">
    <location>
        <begin position="477"/>
        <end position="491"/>
    </location>
</feature>
<dbReference type="GO" id="GO:0005737">
    <property type="term" value="C:cytoplasm"/>
    <property type="evidence" value="ECO:0007669"/>
    <property type="project" value="TreeGrafter"/>
</dbReference>
<dbReference type="InterPro" id="IPR017441">
    <property type="entry name" value="Protein_kinase_ATP_BS"/>
</dbReference>
<feature type="compositionally biased region" description="Polar residues" evidence="12">
    <location>
        <begin position="239"/>
        <end position="267"/>
    </location>
</feature>
<dbReference type="PROSITE" id="PS00107">
    <property type="entry name" value="PROTEIN_KINASE_ATP"/>
    <property type="match status" value="1"/>
</dbReference>
<dbReference type="GO" id="GO:0005524">
    <property type="term" value="F:ATP binding"/>
    <property type="evidence" value="ECO:0007669"/>
    <property type="project" value="UniProtKB-UniRule"/>
</dbReference>
<feature type="region of interest" description="Disordered" evidence="12">
    <location>
        <begin position="155"/>
        <end position="191"/>
    </location>
</feature>
<keyword evidence="5 11" id="KW-0547">Nucleotide-binding</keyword>
<feature type="region of interest" description="Disordered" evidence="12">
    <location>
        <begin position="967"/>
        <end position="1102"/>
    </location>
</feature>
<dbReference type="Gene3D" id="3.30.200.20">
    <property type="entry name" value="Phosphorylase Kinase, domain 1"/>
    <property type="match status" value="1"/>
</dbReference>
<feature type="compositionally biased region" description="Basic and acidic residues" evidence="12">
    <location>
        <begin position="1092"/>
        <end position="1102"/>
    </location>
</feature>
<dbReference type="Gene3D" id="1.10.510.10">
    <property type="entry name" value="Transferase(Phosphotransferase) domain 1"/>
    <property type="match status" value="1"/>
</dbReference>
<evidence type="ECO:0000256" key="11">
    <source>
        <dbReference type="PROSITE-ProRule" id="PRU10141"/>
    </source>
</evidence>
<dbReference type="Pfam" id="PF00069">
    <property type="entry name" value="Pkinase"/>
    <property type="match status" value="1"/>
</dbReference>
<keyword evidence="6" id="KW-0418">Kinase</keyword>
<evidence type="ECO:0000256" key="12">
    <source>
        <dbReference type="SAM" id="MobiDB-lite"/>
    </source>
</evidence>
<keyword evidence="3" id="KW-0723">Serine/threonine-protein kinase</keyword>
<feature type="compositionally biased region" description="Low complexity" evidence="12">
    <location>
        <begin position="22"/>
        <end position="43"/>
    </location>
</feature>
<feature type="compositionally biased region" description="Low complexity" evidence="12">
    <location>
        <begin position="268"/>
        <end position="289"/>
    </location>
</feature>
<proteinExistence type="inferred from homology"/>
<dbReference type="InterPro" id="IPR008271">
    <property type="entry name" value="Ser/Thr_kinase_AS"/>
</dbReference>
<feature type="compositionally biased region" description="Polar residues" evidence="12">
    <location>
        <begin position="1"/>
        <end position="13"/>
    </location>
</feature>
<evidence type="ECO:0000256" key="5">
    <source>
        <dbReference type="ARBA" id="ARBA00022741"/>
    </source>
</evidence>
<feature type="region of interest" description="Disordered" evidence="12">
    <location>
        <begin position="1381"/>
        <end position="1402"/>
    </location>
</feature>